<keyword evidence="2" id="KW-1185">Reference proteome</keyword>
<proteinExistence type="predicted"/>
<reference evidence="1 2" key="1">
    <citation type="submission" date="2020-08" db="EMBL/GenBank/DDBJ databases">
        <title>A Genomic Blueprint of the Chicken Gut Microbiome.</title>
        <authorList>
            <person name="Gilroy R."/>
            <person name="Ravi A."/>
            <person name="Getino M."/>
            <person name="Pursley I."/>
            <person name="Horton D.L."/>
            <person name="Alikhan N.-F."/>
            <person name="Baker D."/>
            <person name="Gharbi K."/>
            <person name="Hall N."/>
            <person name="Watson M."/>
            <person name="Adriaenssens E.M."/>
            <person name="Foster-Nyarko E."/>
            <person name="Jarju S."/>
            <person name="Secka A."/>
            <person name="Antonio M."/>
            <person name="Oren A."/>
            <person name="Chaudhuri R."/>
            <person name="La Ragione R.M."/>
            <person name="Hildebrand F."/>
            <person name="Pallen M.J."/>
        </authorList>
    </citation>
    <scope>NUCLEOTIDE SEQUENCE [LARGE SCALE GENOMIC DNA]</scope>
    <source>
        <strain evidence="1 2">Sa5YUA1</strain>
    </source>
</reference>
<comment type="caution">
    <text evidence="1">The sequence shown here is derived from an EMBL/GenBank/DDBJ whole genome shotgun (WGS) entry which is preliminary data.</text>
</comment>
<dbReference type="EMBL" id="JACSQT010000002">
    <property type="protein sequence ID" value="MBD7936629.1"/>
    <property type="molecule type" value="Genomic_DNA"/>
</dbReference>
<gene>
    <name evidence="1" type="ORF">H9655_06285</name>
</gene>
<accession>A0ABR8QMH2</accession>
<name>A0ABR8QMH2_9BACI</name>
<dbReference type="RefSeq" id="WP_191812062.1">
    <property type="nucleotide sequence ID" value="NZ_JACSQT010000002.1"/>
</dbReference>
<dbReference type="Proteomes" id="UP000657931">
    <property type="component" value="Unassembled WGS sequence"/>
</dbReference>
<evidence type="ECO:0000313" key="1">
    <source>
        <dbReference type="EMBL" id="MBD7936629.1"/>
    </source>
</evidence>
<organism evidence="1 2">
    <name type="scientific">Cytobacillus stercorigallinarum</name>
    <dbReference type="NCBI Taxonomy" id="2762240"/>
    <lineage>
        <taxon>Bacteria</taxon>
        <taxon>Bacillati</taxon>
        <taxon>Bacillota</taxon>
        <taxon>Bacilli</taxon>
        <taxon>Bacillales</taxon>
        <taxon>Bacillaceae</taxon>
        <taxon>Cytobacillus</taxon>
    </lineage>
</organism>
<protein>
    <submittedName>
        <fullName evidence="1">Uncharacterized protein</fullName>
    </submittedName>
</protein>
<evidence type="ECO:0000313" key="2">
    <source>
        <dbReference type="Proteomes" id="UP000657931"/>
    </source>
</evidence>
<sequence length="112" mass="12598">MGYNNCFFGRSPRYSDSYGYNNNNCGCGNYSKDDNKDCGCDEFFKNISRGEDVRVFLKGGDHVSGEFIDVRGNLVFLAKAECHHHDDCCCDKKGRVKITTICCDNIVAVETR</sequence>